<dbReference type="NCBIfam" id="TIGR00401">
    <property type="entry name" value="msrA"/>
    <property type="match status" value="1"/>
</dbReference>
<evidence type="ECO:0000259" key="5">
    <source>
        <dbReference type="Pfam" id="PF01625"/>
    </source>
</evidence>
<dbReference type="GO" id="GO:0033744">
    <property type="term" value="F:L-methionine:thioredoxin-disulfide S-oxidoreductase activity"/>
    <property type="evidence" value="ECO:0007669"/>
    <property type="project" value="RHEA"/>
</dbReference>
<dbReference type="Proteomes" id="UP000178841">
    <property type="component" value="Unassembled WGS sequence"/>
</dbReference>
<dbReference type="EMBL" id="MHLH01000010">
    <property type="protein sequence ID" value="OGZ04208.1"/>
    <property type="molecule type" value="Genomic_DNA"/>
</dbReference>
<name>A0A1G2CUS9_9BACT</name>
<evidence type="ECO:0000313" key="7">
    <source>
        <dbReference type="Proteomes" id="UP000178841"/>
    </source>
</evidence>
<gene>
    <name evidence="4" type="primary">msrA</name>
    <name evidence="6" type="ORF">A2648_01340</name>
</gene>
<dbReference type="STRING" id="1798657.A2648_01340"/>
<dbReference type="PANTHER" id="PTHR42799">
    <property type="entry name" value="MITOCHONDRIAL PEPTIDE METHIONINE SULFOXIDE REDUCTASE"/>
    <property type="match status" value="1"/>
</dbReference>
<sequence>MANLATFAAGCFWGVEETFGNLKGVLKTRVGYTGGHTENPTYEKVCTDKTGHAEAIELEYDPSVISYEKLLEIFWENHDPTALNRQGPDMGSQYRSAVFYHTSEQKILAEKFKKNLESSEKFISKDIITEILPATVFYSAEECHQKYLAKRGLGTCKI</sequence>
<evidence type="ECO:0000256" key="1">
    <source>
        <dbReference type="ARBA" id="ARBA00023002"/>
    </source>
</evidence>
<comment type="catalytic activity">
    <reaction evidence="3 4">
        <text>[thioredoxin]-disulfide + L-methionine + H2O = L-methionine (S)-S-oxide + [thioredoxin]-dithiol</text>
        <dbReference type="Rhea" id="RHEA:19993"/>
        <dbReference type="Rhea" id="RHEA-COMP:10698"/>
        <dbReference type="Rhea" id="RHEA-COMP:10700"/>
        <dbReference type="ChEBI" id="CHEBI:15377"/>
        <dbReference type="ChEBI" id="CHEBI:29950"/>
        <dbReference type="ChEBI" id="CHEBI:50058"/>
        <dbReference type="ChEBI" id="CHEBI:57844"/>
        <dbReference type="ChEBI" id="CHEBI:58772"/>
        <dbReference type="EC" id="1.8.4.11"/>
    </reaction>
</comment>
<dbReference type="InterPro" id="IPR036509">
    <property type="entry name" value="Met_Sox_Rdtase_MsrA_sf"/>
</dbReference>
<evidence type="ECO:0000256" key="4">
    <source>
        <dbReference type="HAMAP-Rule" id="MF_01401"/>
    </source>
</evidence>
<dbReference type="GO" id="GO:0005737">
    <property type="term" value="C:cytoplasm"/>
    <property type="evidence" value="ECO:0007669"/>
    <property type="project" value="TreeGrafter"/>
</dbReference>
<comment type="function">
    <text evidence="4">Has an important function as a repair enzyme for proteins that have been inactivated by oxidation. Catalyzes the reversible oxidation-reduction of methionine sulfoxide in proteins to methionine.</text>
</comment>
<feature type="domain" description="Peptide methionine sulphoxide reductase MsrA" evidence="5">
    <location>
        <begin position="5"/>
        <end position="156"/>
    </location>
</feature>
<evidence type="ECO:0000256" key="3">
    <source>
        <dbReference type="ARBA" id="ARBA00048782"/>
    </source>
</evidence>
<keyword evidence="1 4" id="KW-0560">Oxidoreductase</keyword>
<dbReference type="EC" id="1.8.4.11" evidence="4"/>
<comment type="caution">
    <text evidence="6">The sequence shown here is derived from an EMBL/GenBank/DDBJ whole genome shotgun (WGS) entry which is preliminary data.</text>
</comment>
<dbReference type="Pfam" id="PF01625">
    <property type="entry name" value="PMSR"/>
    <property type="match status" value="1"/>
</dbReference>
<dbReference type="PANTHER" id="PTHR42799:SF2">
    <property type="entry name" value="MITOCHONDRIAL PEPTIDE METHIONINE SULFOXIDE REDUCTASE"/>
    <property type="match status" value="1"/>
</dbReference>
<protein>
    <recommendedName>
        <fullName evidence="4">Peptide methionine sulfoxide reductase MsrA</fullName>
        <shortName evidence="4">Protein-methionine-S-oxide reductase</shortName>
        <ecNumber evidence="4">1.8.4.11</ecNumber>
    </recommendedName>
    <alternativeName>
        <fullName evidence="4">Peptide-methionine (S)-S-oxide reductase</fullName>
        <shortName evidence="4">Peptide Met(O) reductase</shortName>
    </alternativeName>
</protein>
<dbReference type="GO" id="GO:0008113">
    <property type="term" value="F:peptide-methionine (S)-S-oxide reductase activity"/>
    <property type="evidence" value="ECO:0007669"/>
    <property type="project" value="UniProtKB-UniRule"/>
</dbReference>
<dbReference type="Gene3D" id="3.30.1060.10">
    <property type="entry name" value="Peptide methionine sulphoxide reductase MsrA"/>
    <property type="match status" value="1"/>
</dbReference>
<comment type="similarity">
    <text evidence="4">Belongs to the MsrA Met sulfoxide reductase family.</text>
</comment>
<organism evidence="6 7">
    <name type="scientific">Candidatus Lloydbacteria bacterium RIFCSPHIGHO2_01_FULL_41_20</name>
    <dbReference type="NCBI Taxonomy" id="1798657"/>
    <lineage>
        <taxon>Bacteria</taxon>
        <taxon>Candidatus Lloydiibacteriota</taxon>
    </lineage>
</organism>
<dbReference type="InterPro" id="IPR050162">
    <property type="entry name" value="MsrA_MetSO_reductase"/>
</dbReference>
<feature type="active site" evidence="4">
    <location>
        <position position="11"/>
    </location>
</feature>
<accession>A0A1G2CUS9</accession>
<evidence type="ECO:0000313" key="6">
    <source>
        <dbReference type="EMBL" id="OGZ04208.1"/>
    </source>
</evidence>
<dbReference type="SUPFAM" id="SSF55068">
    <property type="entry name" value="Peptide methionine sulfoxide reductase"/>
    <property type="match status" value="1"/>
</dbReference>
<dbReference type="AlphaFoldDB" id="A0A1G2CUS9"/>
<proteinExistence type="inferred from homology"/>
<reference evidence="6 7" key="1">
    <citation type="journal article" date="2016" name="Nat. Commun.">
        <title>Thousands of microbial genomes shed light on interconnected biogeochemical processes in an aquifer system.</title>
        <authorList>
            <person name="Anantharaman K."/>
            <person name="Brown C.T."/>
            <person name="Hug L.A."/>
            <person name="Sharon I."/>
            <person name="Castelle C.J."/>
            <person name="Probst A.J."/>
            <person name="Thomas B.C."/>
            <person name="Singh A."/>
            <person name="Wilkins M.J."/>
            <person name="Karaoz U."/>
            <person name="Brodie E.L."/>
            <person name="Williams K.H."/>
            <person name="Hubbard S.S."/>
            <person name="Banfield J.F."/>
        </authorList>
    </citation>
    <scope>NUCLEOTIDE SEQUENCE [LARGE SCALE GENOMIC DNA]</scope>
</reference>
<dbReference type="GO" id="GO:0034599">
    <property type="term" value="P:cellular response to oxidative stress"/>
    <property type="evidence" value="ECO:0007669"/>
    <property type="project" value="TreeGrafter"/>
</dbReference>
<dbReference type="HAMAP" id="MF_01401">
    <property type="entry name" value="MsrA"/>
    <property type="match status" value="1"/>
</dbReference>
<evidence type="ECO:0000256" key="2">
    <source>
        <dbReference type="ARBA" id="ARBA00047806"/>
    </source>
</evidence>
<comment type="catalytic activity">
    <reaction evidence="2 4">
        <text>L-methionyl-[protein] + [thioredoxin]-disulfide + H2O = L-methionyl-(S)-S-oxide-[protein] + [thioredoxin]-dithiol</text>
        <dbReference type="Rhea" id="RHEA:14217"/>
        <dbReference type="Rhea" id="RHEA-COMP:10698"/>
        <dbReference type="Rhea" id="RHEA-COMP:10700"/>
        <dbReference type="Rhea" id="RHEA-COMP:12313"/>
        <dbReference type="Rhea" id="RHEA-COMP:12315"/>
        <dbReference type="ChEBI" id="CHEBI:15377"/>
        <dbReference type="ChEBI" id="CHEBI:16044"/>
        <dbReference type="ChEBI" id="CHEBI:29950"/>
        <dbReference type="ChEBI" id="CHEBI:44120"/>
        <dbReference type="ChEBI" id="CHEBI:50058"/>
        <dbReference type="EC" id="1.8.4.11"/>
    </reaction>
</comment>
<dbReference type="InterPro" id="IPR002569">
    <property type="entry name" value="Met_Sox_Rdtase_MsrA_dom"/>
</dbReference>